<name>A0A0S1MJY6_PHAPC</name>
<feature type="signal peptide" evidence="1">
    <location>
        <begin position="1"/>
        <end position="24"/>
    </location>
</feature>
<evidence type="ECO:0000313" key="2">
    <source>
        <dbReference type="EMBL" id="ALL41239.1"/>
    </source>
</evidence>
<feature type="chain" id="PRO_5006589172" evidence="1">
    <location>
        <begin position="25"/>
        <end position="43"/>
    </location>
</feature>
<protein>
    <submittedName>
        <fullName evidence="2">Uncharacterized protein</fullName>
    </submittedName>
</protein>
<reference evidence="2" key="1">
    <citation type="submission" date="2015-07" db="EMBL/GenBank/DDBJ databases">
        <title>Elucidating the P. pachyrhizi secretome and potential effectors.</title>
        <authorList>
            <person name="de Carvalho M.C.C.G."/>
            <person name="Nascimento L.C."/>
            <person name="Darben L.M."/>
            <person name="Polizel-Podanosqui A.M."/>
            <person name="Lopes-Caitar V.S."/>
            <person name="Rocha C.S."/>
            <person name="Qi M."/>
            <person name="Carazolle M."/>
            <person name="Kuwahara M.K."/>
            <person name="Pereira G.A.G."/>
            <person name="Abdelnoor R.V."/>
            <person name="Whitham S.A."/>
            <person name="Marcelino-Guimaraes F.C."/>
        </authorList>
    </citation>
    <scope>NUCLEOTIDE SEQUENCE</scope>
</reference>
<keyword evidence="1" id="KW-0732">Signal</keyword>
<dbReference type="AlphaFoldDB" id="A0A0S1MJY6"/>
<proteinExistence type="evidence at transcript level"/>
<organism evidence="2">
    <name type="scientific">Phakopsora pachyrhizi</name>
    <name type="common">Asian soybean rust disease fungus</name>
    <dbReference type="NCBI Taxonomy" id="170000"/>
    <lineage>
        <taxon>Eukaryota</taxon>
        <taxon>Fungi</taxon>
        <taxon>Dikarya</taxon>
        <taxon>Basidiomycota</taxon>
        <taxon>Pucciniomycotina</taxon>
        <taxon>Pucciniomycetes</taxon>
        <taxon>Pucciniales</taxon>
        <taxon>Phakopsoraceae</taxon>
        <taxon>Phakopsora</taxon>
    </lineage>
</organism>
<accession>A0A0S1MJY6</accession>
<sequence length="43" mass="4691">MLTLATFEIYFCLWISPSLNPAAAKPHCSLALALCRMSYSPAS</sequence>
<dbReference type="EMBL" id="KT247150">
    <property type="protein sequence ID" value="ALL41239.1"/>
    <property type="molecule type" value="mRNA"/>
</dbReference>
<evidence type="ECO:0000256" key="1">
    <source>
        <dbReference type="SAM" id="SignalP"/>
    </source>
</evidence>